<dbReference type="SUPFAM" id="SSF55729">
    <property type="entry name" value="Acyl-CoA N-acyltransferases (Nat)"/>
    <property type="match status" value="1"/>
</dbReference>
<evidence type="ECO:0000259" key="1">
    <source>
        <dbReference type="PROSITE" id="PS51186"/>
    </source>
</evidence>
<evidence type="ECO:0000313" key="3">
    <source>
        <dbReference type="Proteomes" id="UP000294599"/>
    </source>
</evidence>
<organism evidence="2 3">
    <name type="scientific">Pseudofulvimonas gallinarii</name>
    <dbReference type="NCBI Taxonomy" id="634155"/>
    <lineage>
        <taxon>Bacteria</taxon>
        <taxon>Pseudomonadati</taxon>
        <taxon>Pseudomonadota</taxon>
        <taxon>Gammaproteobacteria</taxon>
        <taxon>Lysobacterales</taxon>
        <taxon>Rhodanobacteraceae</taxon>
        <taxon>Pseudofulvimonas</taxon>
    </lineage>
</organism>
<dbReference type="GO" id="GO:0016747">
    <property type="term" value="F:acyltransferase activity, transferring groups other than amino-acyl groups"/>
    <property type="evidence" value="ECO:0007669"/>
    <property type="project" value="InterPro"/>
</dbReference>
<reference evidence="2 3" key="1">
    <citation type="submission" date="2019-03" db="EMBL/GenBank/DDBJ databases">
        <title>Genomic Encyclopedia of Type Strains, Phase IV (KMG-IV): sequencing the most valuable type-strain genomes for metagenomic binning, comparative biology and taxonomic classification.</title>
        <authorList>
            <person name="Goeker M."/>
        </authorList>
    </citation>
    <scope>NUCLEOTIDE SEQUENCE [LARGE SCALE GENOMIC DNA]</scope>
    <source>
        <strain evidence="2 3">DSM 21944</strain>
    </source>
</reference>
<feature type="domain" description="N-acetyltransferase" evidence="1">
    <location>
        <begin position="9"/>
        <end position="182"/>
    </location>
</feature>
<dbReference type="InterPro" id="IPR000182">
    <property type="entry name" value="GNAT_dom"/>
</dbReference>
<dbReference type="Proteomes" id="UP000294599">
    <property type="component" value="Unassembled WGS sequence"/>
</dbReference>
<sequence length="184" mass="20813">MTDPSRIPLRYRWATAGDADAIVALAQSAYRGDASRAGWTTEADFLDGQRIDREGVLELIGEGQGIVLAERDDVEAALVGCCHVSREGDDAWFGLFAVDPGLQGHGIGDRLLIEAERRVVESFHSRRLRMKVIWLRDSLIAWYQRRGFQRCEDTHPFPYGEPRFGLPRRDDLYFIVLEKPLVPA</sequence>
<keyword evidence="3" id="KW-1185">Reference proteome</keyword>
<dbReference type="PROSITE" id="PS51186">
    <property type="entry name" value="GNAT"/>
    <property type="match status" value="1"/>
</dbReference>
<keyword evidence="2" id="KW-0808">Transferase</keyword>
<protein>
    <submittedName>
        <fullName evidence="2">Acetyltransferase (GNAT) family protein</fullName>
    </submittedName>
</protein>
<gene>
    <name evidence="2" type="ORF">EDC25_102211</name>
</gene>
<name>A0A4R3LKM2_9GAMM</name>
<dbReference type="InterPro" id="IPR016181">
    <property type="entry name" value="Acyl_CoA_acyltransferase"/>
</dbReference>
<dbReference type="EMBL" id="SMAF01000002">
    <property type="protein sequence ID" value="TCT00842.1"/>
    <property type="molecule type" value="Genomic_DNA"/>
</dbReference>
<dbReference type="CDD" id="cd04301">
    <property type="entry name" value="NAT_SF"/>
    <property type="match status" value="1"/>
</dbReference>
<proteinExistence type="predicted"/>
<dbReference type="Pfam" id="PF13508">
    <property type="entry name" value="Acetyltransf_7"/>
    <property type="match status" value="1"/>
</dbReference>
<dbReference type="RefSeq" id="WP_123522127.1">
    <property type="nucleotide sequence ID" value="NZ_JBHLWF010000013.1"/>
</dbReference>
<dbReference type="OrthoDB" id="119501at2"/>
<dbReference type="AlphaFoldDB" id="A0A4R3LKM2"/>
<evidence type="ECO:0000313" key="2">
    <source>
        <dbReference type="EMBL" id="TCT00842.1"/>
    </source>
</evidence>
<comment type="caution">
    <text evidence="2">The sequence shown here is derived from an EMBL/GenBank/DDBJ whole genome shotgun (WGS) entry which is preliminary data.</text>
</comment>
<accession>A0A4R3LKM2</accession>
<dbReference type="Gene3D" id="3.40.630.30">
    <property type="match status" value="1"/>
</dbReference>